<accession>A0A4Q2RLQ1</accession>
<dbReference type="RefSeq" id="WP_340640795.1">
    <property type="nucleotide sequence ID" value="NZ_SDWS01000007.1"/>
</dbReference>
<dbReference type="InterPro" id="IPR003838">
    <property type="entry name" value="ABC3_permease_C"/>
</dbReference>
<feature type="transmembrane region" description="Helical" evidence="8">
    <location>
        <begin position="344"/>
        <end position="369"/>
    </location>
</feature>
<sequence length="1024" mass="106150">MFGMLGAILRGVRSRALLSAGSVLLTALAVASAVLGPIFAGAVTNSYLVTRLREAPPALTGLSRVFTPDSQQSSADAARDAVAATDSRNEGPWRRTVAIVQSERLMALRGSVELWARDDACEGLEITGRCPEKTGEVLLLEKAAEQAGATIGEPLDLVGFEPPALQGLGLPRPGIGEVTVVGTYVTPADATDWLVPRRLTITNEMTSISGPYTPYSPGPVITTPETVEAVGQWTVRVDTFLDVPADITPAELGVAARSAASIPDDAVVEVEGGTLADDSTNDLAAVVDEVESQQATARSSISPAVLSLVLVALALLMRLLTAASELRVPELALASLRGVNSRRLWALGLAEPLTILLIATPIGIALGLGSGLLLTRAWLVPGLSLPIGAASWIAAALVLLAAVAVACVAIGLVVRESLASQLSGVRRPVAARRWSVIAQLTLVSLAAAVLLSKLSDSGGGDPDVTDLLLPVLLAVVAGLAATRLTTVLATWWTNRSRGRSLSGFVSSRAISRRQEGTLVILPITAAIAVAVFGAGVYDSAATWRTSVAATASPADTTWHSPVTYAETLELTRRIDPEGDWVMAAGSVLNPGAHFAVVDSSRLARVATWPPTWSPGRDVEQVAADIEPPGVVPTFSGRRISVTIDSDVESERPLSLEVRFGRRDGIPLKVYLGPYGPGEVTRSAKVPWCRDLPCPVEGMTLGGGAGTNTAMSGSATVLSIDADGEPIPGVIEGAGWVATPDPAVRTAITDLRESDGHLELDLDTGDSVGMARLTSGGIIRQRLALMGPKVQQTALAKLDEGLGLIPVGPVGEIEGMPFVGPAGLLVDYTSFITDRPVYNSNLDTRVLQREGAPAAVIEALSAAGMTVETTLAQERRVLDQSAYALALRLYAVVAALVLLMALAGLFVSAAVQLPARRRDAAALRVVGVPRSSVMVAVVRELAVVLGSAAIAGILAGSLAQYVVLRSLTLGYAEGLATPALIATISPLRLVVLALLAAAVFGAVALISASMTVRGARGATLRESAR</sequence>
<feature type="transmembrane region" description="Helical" evidence="8">
    <location>
        <begin position="304"/>
        <end position="323"/>
    </location>
</feature>
<keyword evidence="5 8" id="KW-0472">Membrane</keyword>
<feature type="transmembrane region" description="Helical" evidence="8">
    <location>
        <begin position="888"/>
        <end position="910"/>
    </location>
</feature>
<feature type="compositionally biased region" description="Low complexity" evidence="7">
    <location>
        <begin position="69"/>
        <end position="86"/>
    </location>
</feature>
<evidence type="ECO:0000256" key="8">
    <source>
        <dbReference type="SAM" id="Phobius"/>
    </source>
</evidence>
<evidence type="ECO:0000256" key="5">
    <source>
        <dbReference type="ARBA" id="ARBA00023136"/>
    </source>
</evidence>
<evidence type="ECO:0000256" key="3">
    <source>
        <dbReference type="ARBA" id="ARBA00022692"/>
    </source>
</evidence>
<comment type="caution">
    <text evidence="10">The sequence shown here is derived from an EMBL/GenBank/DDBJ whole genome shotgun (WGS) entry which is preliminary data.</text>
</comment>
<evidence type="ECO:0000256" key="2">
    <source>
        <dbReference type="ARBA" id="ARBA00022475"/>
    </source>
</evidence>
<protein>
    <recommendedName>
        <fullName evidence="9">ABC3 transporter permease C-terminal domain-containing protein</fullName>
    </recommendedName>
</protein>
<dbReference type="EMBL" id="SDWS01000007">
    <property type="protein sequence ID" value="RYB89398.1"/>
    <property type="molecule type" value="Genomic_DNA"/>
</dbReference>
<feature type="transmembrane region" description="Helical" evidence="8">
    <location>
        <begin position="518"/>
        <end position="537"/>
    </location>
</feature>
<dbReference type="AlphaFoldDB" id="A0A4Q2RLQ1"/>
<feature type="transmembrane region" description="Helical" evidence="8">
    <location>
        <begin position="467"/>
        <end position="492"/>
    </location>
</feature>
<keyword evidence="4 8" id="KW-1133">Transmembrane helix</keyword>
<evidence type="ECO:0000313" key="10">
    <source>
        <dbReference type="EMBL" id="RYB89398.1"/>
    </source>
</evidence>
<organism evidence="10 11">
    <name type="scientific">Nocardioides glacieisoli</name>
    <dbReference type="NCBI Taxonomy" id="1168730"/>
    <lineage>
        <taxon>Bacteria</taxon>
        <taxon>Bacillati</taxon>
        <taxon>Actinomycetota</taxon>
        <taxon>Actinomycetes</taxon>
        <taxon>Propionibacteriales</taxon>
        <taxon>Nocardioidaceae</taxon>
        <taxon>Nocardioides</taxon>
    </lineage>
</organism>
<feature type="transmembrane region" description="Helical" evidence="8">
    <location>
        <begin position="931"/>
        <end position="958"/>
    </location>
</feature>
<feature type="transmembrane region" description="Helical" evidence="8">
    <location>
        <begin position="434"/>
        <end position="455"/>
    </location>
</feature>
<feature type="domain" description="ABC3 transporter permease C-terminal" evidence="9">
    <location>
        <begin position="891"/>
        <end position="1007"/>
    </location>
</feature>
<evidence type="ECO:0000256" key="7">
    <source>
        <dbReference type="SAM" id="MobiDB-lite"/>
    </source>
</evidence>
<name>A0A4Q2RLQ1_9ACTN</name>
<dbReference type="PANTHER" id="PTHR30572:SF4">
    <property type="entry name" value="ABC TRANSPORTER PERMEASE YTRF"/>
    <property type="match status" value="1"/>
</dbReference>
<feature type="region of interest" description="Disordered" evidence="7">
    <location>
        <begin position="64"/>
        <end position="89"/>
    </location>
</feature>
<feature type="transmembrane region" description="Helical" evidence="8">
    <location>
        <begin position="389"/>
        <end position="414"/>
    </location>
</feature>
<gene>
    <name evidence="10" type="ORF">EUA06_15570</name>
</gene>
<reference evidence="10 11" key="1">
    <citation type="submission" date="2019-01" db="EMBL/GenBank/DDBJ databases">
        <title>Novel species of Nocardioides.</title>
        <authorList>
            <person name="Liu Q."/>
            <person name="Xin Y.-H."/>
        </authorList>
    </citation>
    <scope>NUCLEOTIDE SEQUENCE [LARGE SCALE GENOMIC DNA]</scope>
    <source>
        <strain evidence="10 11">HLT3-15</strain>
    </source>
</reference>
<proteinExistence type="inferred from homology"/>
<comment type="subcellular location">
    <subcellularLocation>
        <location evidence="1">Cell membrane</location>
        <topology evidence="1">Multi-pass membrane protein</topology>
    </subcellularLocation>
</comment>
<keyword evidence="2" id="KW-1003">Cell membrane</keyword>
<dbReference type="Pfam" id="PF02687">
    <property type="entry name" value="FtsX"/>
    <property type="match status" value="1"/>
</dbReference>
<feature type="transmembrane region" description="Helical" evidence="8">
    <location>
        <begin position="978"/>
        <end position="1005"/>
    </location>
</feature>
<dbReference type="InterPro" id="IPR050250">
    <property type="entry name" value="Macrolide_Exporter_MacB"/>
</dbReference>
<evidence type="ECO:0000313" key="11">
    <source>
        <dbReference type="Proteomes" id="UP000291838"/>
    </source>
</evidence>
<evidence type="ECO:0000256" key="1">
    <source>
        <dbReference type="ARBA" id="ARBA00004651"/>
    </source>
</evidence>
<evidence type="ECO:0000256" key="4">
    <source>
        <dbReference type="ARBA" id="ARBA00022989"/>
    </source>
</evidence>
<comment type="similarity">
    <text evidence="6">Belongs to the ABC-4 integral membrane protein family.</text>
</comment>
<dbReference type="PANTHER" id="PTHR30572">
    <property type="entry name" value="MEMBRANE COMPONENT OF TRANSPORTER-RELATED"/>
    <property type="match status" value="1"/>
</dbReference>
<dbReference type="GO" id="GO:0005886">
    <property type="term" value="C:plasma membrane"/>
    <property type="evidence" value="ECO:0007669"/>
    <property type="project" value="UniProtKB-SubCell"/>
</dbReference>
<evidence type="ECO:0000259" key="9">
    <source>
        <dbReference type="Pfam" id="PF02687"/>
    </source>
</evidence>
<dbReference type="GO" id="GO:0022857">
    <property type="term" value="F:transmembrane transporter activity"/>
    <property type="evidence" value="ECO:0007669"/>
    <property type="project" value="TreeGrafter"/>
</dbReference>
<dbReference type="Proteomes" id="UP000291838">
    <property type="component" value="Unassembled WGS sequence"/>
</dbReference>
<keyword evidence="3 8" id="KW-0812">Transmembrane</keyword>
<keyword evidence="11" id="KW-1185">Reference proteome</keyword>
<evidence type="ECO:0000256" key="6">
    <source>
        <dbReference type="ARBA" id="ARBA00038076"/>
    </source>
</evidence>